<dbReference type="AlphaFoldDB" id="A0ABD1S4K6"/>
<dbReference type="PANTHER" id="PTHR47955">
    <property type="entry name" value="CYTOCHROME P450 FAMILY 71 PROTEIN"/>
    <property type="match status" value="1"/>
</dbReference>
<proteinExistence type="inferred from homology"/>
<evidence type="ECO:0000256" key="8">
    <source>
        <dbReference type="ARBA" id="ARBA00023004"/>
    </source>
</evidence>
<evidence type="ECO:0000256" key="1">
    <source>
        <dbReference type="ARBA" id="ARBA00004167"/>
    </source>
</evidence>
<dbReference type="InterPro" id="IPR002401">
    <property type="entry name" value="Cyt_P450_E_grp-I"/>
</dbReference>
<sequence>MSIYLDTSSCCDTLLSKFKGFRRTKLPPGPCKLPLIGSPHHLAEAGSAPHHAFRNLARKYGPIMHLQFGEISAVIVSAPRVAKEVLKTHDLAFALRPKLISPEIITYNYLDVYFFLYGGYWKQMRKICTSELLFAKNVQSFSSIREEEASNLIEFIQSSLFSPINLTVKLFAFKNNVVGRAAFRDRCKDQAEVILLINDLTASAGGFDVADLYPSIKILRVVSGLKSKLMKLRQKSIKALNKIINEHQERLANKEKFNGQ</sequence>
<dbReference type="InterPro" id="IPR036396">
    <property type="entry name" value="Cyt_P450_sf"/>
</dbReference>
<name>A0ABD1S4K6_9LAMI</name>
<reference evidence="12" key="1">
    <citation type="submission" date="2024-07" db="EMBL/GenBank/DDBJ databases">
        <title>Two chromosome-level genome assemblies of Korean endemic species Abeliophyllum distichum and Forsythia ovata (Oleaceae).</title>
        <authorList>
            <person name="Jang H."/>
        </authorList>
    </citation>
    <scope>NUCLEOTIDE SEQUENCE [LARGE SCALE GENOMIC DNA]</scope>
</reference>
<dbReference type="GO" id="GO:0016020">
    <property type="term" value="C:membrane"/>
    <property type="evidence" value="ECO:0007669"/>
    <property type="project" value="UniProtKB-SubCell"/>
</dbReference>
<keyword evidence="9" id="KW-0503">Monooxygenase</keyword>
<keyword evidence="3" id="KW-0349">Heme</keyword>
<evidence type="ECO:0000313" key="12">
    <source>
        <dbReference type="Proteomes" id="UP001604277"/>
    </source>
</evidence>
<accession>A0ABD1S4K6</accession>
<evidence type="ECO:0000256" key="7">
    <source>
        <dbReference type="ARBA" id="ARBA00023002"/>
    </source>
</evidence>
<evidence type="ECO:0000256" key="5">
    <source>
        <dbReference type="ARBA" id="ARBA00022723"/>
    </source>
</evidence>
<dbReference type="Proteomes" id="UP001604277">
    <property type="component" value="Unassembled WGS sequence"/>
</dbReference>
<keyword evidence="8" id="KW-0408">Iron</keyword>
<dbReference type="GO" id="GO:0004497">
    <property type="term" value="F:monooxygenase activity"/>
    <property type="evidence" value="ECO:0007669"/>
    <property type="project" value="UniProtKB-KW"/>
</dbReference>
<keyword evidence="10" id="KW-0472">Membrane</keyword>
<comment type="similarity">
    <text evidence="2">Belongs to the cytochrome P450 family.</text>
</comment>
<evidence type="ECO:0000256" key="2">
    <source>
        <dbReference type="ARBA" id="ARBA00010617"/>
    </source>
</evidence>
<keyword evidence="6" id="KW-1133">Transmembrane helix</keyword>
<dbReference type="EMBL" id="JBFOLJ010000011">
    <property type="protein sequence ID" value="KAL2495615.1"/>
    <property type="molecule type" value="Genomic_DNA"/>
</dbReference>
<evidence type="ECO:0000256" key="4">
    <source>
        <dbReference type="ARBA" id="ARBA00022692"/>
    </source>
</evidence>
<dbReference type="InterPro" id="IPR001128">
    <property type="entry name" value="Cyt_P450"/>
</dbReference>
<dbReference type="GO" id="GO:0046872">
    <property type="term" value="F:metal ion binding"/>
    <property type="evidence" value="ECO:0007669"/>
    <property type="project" value="UniProtKB-KW"/>
</dbReference>
<comment type="subcellular location">
    <subcellularLocation>
        <location evidence="1">Membrane</location>
        <topology evidence="1">Single-pass membrane protein</topology>
    </subcellularLocation>
</comment>
<evidence type="ECO:0000256" key="6">
    <source>
        <dbReference type="ARBA" id="ARBA00022989"/>
    </source>
</evidence>
<dbReference type="Pfam" id="PF00067">
    <property type="entry name" value="p450"/>
    <property type="match status" value="1"/>
</dbReference>
<evidence type="ECO:0000256" key="9">
    <source>
        <dbReference type="ARBA" id="ARBA00023033"/>
    </source>
</evidence>
<keyword evidence="4" id="KW-0812">Transmembrane</keyword>
<organism evidence="11 12">
    <name type="scientific">Forsythia ovata</name>
    <dbReference type="NCBI Taxonomy" id="205694"/>
    <lineage>
        <taxon>Eukaryota</taxon>
        <taxon>Viridiplantae</taxon>
        <taxon>Streptophyta</taxon>
        <taxon>Embryophyta</taxon>
        <taxon>Tracheophyta</taxon>
        <taxon>Spermatophyta</taxon>
        <taxon>Magnoliopsida</taxon>
        <taxon>eudicotyledons</taxon>
        <taxon>Gunneridae</taxon>
        <taxon>Pentapetalae</taxon>
        <taxon>asterids</taxon>
        <taxon>lamiids</taxon>
        <taxon>Lamiales</taxon>
        <taxon>Oleaceae</taxon>
        <taxon>Forsythieae</taxon>
        <taxon>Forsythia</taxon>
    </lineage>
</organism>
<dbReference type="Gene3D" id="1.10.630.10">
    <property type="entry name" value="Cytochrome P450"/>
    <property type="match status" value="1"/>
</dbReference>
<comment type="caution">
    <text evidence="11">The sequence shown here is derived from an EMBL/GenBank/DDBJ whole genome shotgun (WGS) entry which is preliminary data.</text>
</comment>
<protein>
    <submittedName>
        <fullName evidence="11">Cytochrome</fullName>
    </submittedName>
</protein>
<keyword evidence="12" id="KW-1185">Reference proteome</keyword>
<dbReference type="PANTHER" id="PTHR47955:SF9">
    <property type="entry name" value="PREMNASPIRODIENE OXYGENASE-LIKE"/>
    <property type="match status" value="1"/>
</dbReference>
<evidence type="ECO:0000256" key="10">
    <source>
        <dbReference type="ARBA" id="ARBA00023136"/>
    </source>
</evidence>
<keyword evidence="5" id="KW-0479">Metal-binding</keyword>
<dbReference type="SUPFAM" id="SSF48264">
    <property type="entry name" value="Cytochrome P450"/>
    <property type="match status" value="1"/>
</dbReference>
<keyword evidence="7" id="KW-0560">Oxidoreductase</keyword>
<evidence type="ECO:0000313" key="11">
    <source>
        <dbReference type="EMBL" id="KAL2495615.1"/>
    </source>
</evidence>
<gene>
    <name evidence="11" type="ORF">Fot_39372</name>
</gene>
<evidence type="ECO:0000256" key="3">
    <source>
        <dbReference type="ARBA" id="ARBA00022617"/>
    </source>
</evidence>
<dbReference type="PRINTS" id="PR00463">
    <property type="entry name" value="EP450I"/>
</dbReference>